<accession>A0A9W6Y9P0</accession>
<dbReference type="AlphaFoldDB" id="A0A9W6Y9P0"/>
<evidence type="ECO:0000313" key="2">
    <source>
        <dbReference type="Proteomes" id="UP001165121"/>
    </source>
</evidence>
<organism evidence="1 2">
    <name type="scientific">Phytophthora fragariaefolia</name>
    <dbReference type="NCBI Taxonomy" id="1490495"/>
    <lineage>
        <taxon>Eukaryota</taxon>
        <taxon>Sar</taxon>
        <taxon>Stramenopiles</taxon>
        <taxon>Oomycota</taxon>
        <taxon>Peronosporomycetes</taxon>
        <taxon>Peronosporales</taxon>
        <taxon>Peronosporaceae</taxon>
        <taxon>Phytophthora</taxon>
    </lineage>
</organism>
<keyword evidence="2" id="KW-1185">Reference proteome</keyword>
<dbReference type="Proteomes" id="UP001165121">
    <property type="component" value="Unassembled WGS sequence"/>
</dbReference>
<name>A0A9W6Y9P0_9STRA</name>
<proteinExistence type="predicted"/>
<evidence type="ECO:0000313" key="1">
    <source>
        <dbReference type="EMBL" id="GMF56885.1"/>
    </source>
</evidence>
<gene>
    <name evidence="1" type="ORF">Pfra01_002421000</name>
</gene>
<comment type="caution">
    <text evidence="1">The sequence shown here is derived from an EMBL/GenBank/DDBJ whole genome shotgun (WGS) entry which is preliminary data.</text>
</comment>
<sequence>MSSSSPRNAAHAARYATYTELGSRCQYGIKKLPTCHTTTEMGPLRHHDSEGDNMTITEMATTVRMATSGGAGITAVLEDGETCRWGLITGFWPIDADGCVKIWPMVDDSFATSGSPGGFAELKLKPTANMTPSTKDRA</sequence>
<reference evidence="1" key="1">
    <citation type="submission" date="2023-04" db="EMBL/GenBank/DDBJ databases">
        <title>Phytophthora fragariaefolia NBRC 109709.</title>
        <authorList>
            <person name="Ichikawa N."/>
            <person name="Sato H."/>
            <person name="Tonouchi N."/>
        </authorList>
    </citation>
    <scope>NUCLEOTIDE SEQUENCE</scope>
    <source>
        <strain evidence="1">NBRC 109709</strain>
    </source>
</reference>
<dbReference type="EMBL" id="BSXT01004134">
    <property type="protein sequence ID" value="GMF56885.1"/>
    <property type="molecule type" value="Genomic_DNA"/>
</dbReference>
<protein>
    <submittedName>
        <fullName evidence="1">Unnamed protein product</fullName>
    </submittedName>
</protein>